<name>A0A2T4HLV9_9SPHN</name>
<evidence type="ECO:0000256" key="3">
    <source>
        <dbReference type="ARBA" id="ARBA00022448"/>
    </source>
</evidence>
<evidence type="ECO:0000256" key="2">
    <source>
        <dbReference type="ARBA" id="ARBA00009450"/>
    </source>
</evidence>
<evidence type="ECO:0000256" key="5">
    <source>
        <dbReference type="ARBA" id="ARBA00022597"/>
    </source>
</evidence>
<dbReference type="InterPro" id="IPR054765">
    <property type="entry name" value="SLBB_dom"/>
</dbReference>
<feature type="domain" description="SLBB" evidence="16">
    <location>
        <begin position="261"/>
        <end position="359"/>
    </location>
</feature>
<keyword evidence="3" id="KW-0813">Transport</keyword>
<keyword evidence="18" id="KW-1185">Reference proteome</keyword>
<sequence>MLRRTGIFGGMALASLLGGCSMMGSDGPSSRTVNAVAASAAEDTYGLKLIDVDDAVARRIKSLDRTSLFSETFGDGHPVATIVGSGDVLDVAIWEAPPAALFGAAAMAPMVGLPGGMTQSALPEQVVDPEGNIRIPFLGAVRAAGRSPQQVAADIAQRLQGKAHQPQVIVRIARNQSATATVVSEGGGSARVPLTPKGERILDVLSATAAAPQSVSKTTVQLTRGNLVRTMSLEQVIKDPRQNIILQPNDVLTALFQPYAFTVLGAAGRNAEVNFEAQGITLMQAIGRVGGLQNQRANPRGVFIFRFEDPAALGYPTDAPLRTTPDGKVPVIYRLDFKDPKTFFIAQNFPVRNKDVLYVSTAPFAELQKFVTIVAQTILPLVAVDNAVSNN</sequence>
<dbReference type="PANTHER" id="PTHR33619:SF3">
    <property type="entry name" value="POLYSACCHARIDE EXPORT PROTEIN GFCE-RELATED"/>
    <property type="match status" value="1"/>
</dbReference>
<evidence type="ECO:0000256" key="10">
    <source>
        <dbReference type="ARBA" id="ARBA00023114"/>
    </source>
</evidence>
<dbReference type="EMBL" id="PHHF01000080">
    <property type="protein sequence ID" value="PTD16758.1"/>
    <property type="molecule type" value="Genomic_DNA"/>
</dbReference>
<dbReference type="InterPro" id="IPR003715">
    <property type="entry name" value="Poly_export_N"/>
</dbReference>
<dbReference type="GO" id="GO:0009279">
    <property type="term" value="C:cell outer membrane"/>
    <property type="evidence" value="ECO:0007669"/>
    <property type="project" value="UniProtKB-SubCell"/>
</dbReference>
<organism evidence="17 18">
    <name type="scientific">Edaphosphingomonas fennica</name>
    <dbReference type="NCBI Taxonomy" id="114404"/>
    <lineage>
        <taxon>Bacteria</taxon>
        <taxon>Pseudomonadati</taxon>
        <taxon>Pseudomonadota</taxon>
        <taxon>Alphaproteobacteria</taxon>
        <taxon>Sphingomonadales</taxon>
        <taxon>Rhizorhabdaceae</taxon>
        <taxon>Edaphosphingomonas</taxon>
    </lineage>
</organism>
<evidence type="ECO:0000256" key="8">
    <source>
        <dbReference type="ARBA" id="ARBA00023047"/>
    </source>
</evidence>
<dbReference type="GO" id="GO:0006811">
    <property type="term" value="P:monoatomic ion transport"/>
    <property type="evidence" value="ECO:0007669"/>
    <property type="project" value="UniProtKB-KW"/>
</dbReference>
<evidence type="ECO:0000256" key="6">
    <source>
        <dbReference type="ARBA" id="ARBA00022692"/>
    </source>
</evidence>
<dbReference type="PROSITE" id="PS51257">
    <property type="entry name" value="PROKAR_LIPOPROTEIN"/>
    <property type="match status" value="1"/>
</dbReference>
<reference evidence="17 18" key="1">
    <citation type="submission" date="2017-11" db="EMBL/GenBank/DDBJ databases">
        <title>Sphingomonas oleivorans sp. nov., isolated from oil-contaminated soil.</title>
        <authorList>
            <person name="Wang L."/>
            <person name="Chen L."/>
        </authorList>
    </citation>
    <scope>NUCLEOTIDE SEQUENCE [LARGE SCALE GENOMIC DNA]</scope>
    <source>
        <strain evidence="17 18">K101</strain>
    </source>
</reference>
<dbReference type="GO" id="GO:0015159">
    <property type="term" value="F:polysaccharide transmembrane transporter activity"/>
    <property type="evidence" value="ECO:0007669"/>
    <property type="project" value="InterPro"/>
</dbReference>
<dbReference type="AlphaFoldDB" id="A0A2T4HLV9"/>
<comment type="similarity">
    <text evidence="2">Belongs to the BexD/CtrA/VexA family.</text>
</comment>
<keyword evidence="12" id="KW-0564">Palmitate</keyword>
<keyword evidence="10" id="KW-0626">Porin</keyword>
<evidence type="ECO:0000259" key="16">
    <source>
        <dbReference type="Pfam" id="PF22461"/>
    </source>
</evidence>
<dbReference type="Gene3D" id="3.30.1950.10">
    <property type="entry name" value="wza like domain"/>
    <property type="match status" value="1"/>
</dbReference>
<evidence type="ECO:0000256" key="1">
    <source>
        <dbReference type="ARBA" id="ARBA00004571"/>
    </source>
</evidence>
<evidence type="ECO:0000256" key="9">
    <source>
        <dbReference type="ARBA" id="ARBA00023065"/>
    </source>
</evidence>
<evidence type="ECO:0000256" key="13">
    <source>
        <dbReference type="ARBA" id="ARBA00023237"/>
    </source>
</evidence>
<dbReference type="InterPro" id="IPR049712">
    <property type="entry name" value="Poly_export"/>
</dbReference>
<evidence type="ECO:0000313" key="18">
    <source>
        <dbReference type="Proteomes" id="UP000241206"/>
    </source>
</evidence>
<keyword evidence="9" id="KW-0406">Ion transport</keyword>
<protein>
    <submittedName>
        <fullName evidence="17">Capsular biosynthesis protein</fullName>
    </submittedName>
</protein>
<evidence type="ECO:0000256" key="11">
    <source>
        <dbReference type="ARBA" id="ARBA00023136"/>
    </source>
</evidence>
<proteinExistence type="inferred from homology"/>
<feature type="domain" description="Polysaccharide export protein N-terminal" evidence="15">
    <location>
        <begin position="81"/>
        <end position="172"/>
    </location>
</feature>
<dbReference type="Pfam" id="PF02563">
    <property type="entry name" value="Poly_export"/>
    <property type="match status" value="1"/>
</dbReference>
<keyword evidence="5" id="KW-0762">Sugar transport</keyword>
<keyword evidence="8" id="KW-0625">Polysaccharide transport</keyword>
<keyword evidence="11" id="KW-0472">Membrane</keyword>
<dbReference type="Gene3D" id="3.10.560.10">
    <property type="entry name" value="Outer membrane lipoprotein wza domain like"/>
    <property type="match status" value="2"/>
</dbReference>
<evidence type="ECO:0000256" key="14">
    <source>
        <dbReference type="ARBA" id="ARBA00023288"/>
    </source>
</evidence>
<dbReference type="PANTHER" id="PTHR33619">
    <property type="entry name" value="POLYSACCHARIDE EXPORT PROTEIN GFCE-RELATED"/>
    <property type="match status" value="1"/>
</dbReference>
<keyword evidence="4" id="KW-1134">Transmembrane beta strand</keyword>
<evidence type="ECO:0000256" key="12">
    <source>
        <dbReference type="ARBA" id="ARBA00023139"/>
    </source>
</evidence>
<accession>A0A2T4HLV9</accession>
<comment type="caution">
    <text evidence="17">The sequence shown here is derived from an EMBL/GenBank/DDBJ whole genome shotgun (WGS) entry which is preliminary data.</text>
</comment>
<keyword evidence="6" id="KW-0812">Transmembrane</keyword>
<gene>
    <name evidence="17" type="ORF">CV103_20270</name>
</gene>
<keyword evidence="14" id="KW-0449">Lipoprotein</keyword>
<dbReference type="GO" id="GO:0046930">
    <property type="term" value="C:pore complex"/>
    <property type="evidence" value="ECO:0007669"/>
    <property type="project" value="UniProtKB-KW"/>
</dbReference>
<keyword evidence="13" id="KW-0998">Cell outer membrane</keyword>
<dbReference type="Proteomes" id="UP000241206">
    <property type="component" value="Unassembled WGS sequence"/>
</dbReference>
<comment type="subcellular location">
    <subcellularLocation>
        <location evidence="1">Cell outer membrane</location>
        <topology evidence="1">Multi-pass membrane protein</topology>
    </subcellularLocation>
</comment>
<evidence type="ECO:0000313" key="17">
    <source>
        <dbReference type="EMBL" id="PTD16758.1"/>
    </source>
</evidence>
<keyword evidence="7" id="KW-0732">Signal</keyword>
<dbReference type="Pfam" id="PF22461">
    <property type="entry name" value="SLBB_2"/>
    <property type="match status" value="1"/>
</dbReference>
<evidence type="ECO:0000259" key="15">
    <source>
        <dbReference type="Pfam" id="PF02563"/>
    </source>
</evidence>
<evidence type="ECO:0000256" key="4">
    <source>
        <dbReference type="ARBA" id="ARBA00022452"/>
    </source>
</evidence>
<evidence type="ECO:0000256" key="7">
    <source>
        <dbReference type="ARBA" id="ARBA00022729"/>
    </source>
</evidence>
<dbReference type="GO" id="GO:0015288">
    <property type="term" value="F:porin activity"/>
    <property type="evidence" value="ECO:0007669"/>
    <property type="project" value="UniProtKB-KW"/>
</dbReference>